<dbReference type="AlphaFoldDB" id="A0A1H9K7R7"/>
<dbReference type="Proteomes" id="UP000198749">
    <property type="component" value="Unassembled WGS sequence"/>
</dbReference>
<protein>
    <submittedName>
        <fullName evidence="1">Capsular polysaccharide export protein</fullName>
    </submittedName>
</protein>
<dbReference type="Pfam" id="PF05159">
    <property type="entry name" value="Capsule_synth"/>
    <property type="match status" value="1"/>
</dbReference>
<reference evidence="2" key="1">
    <citation type="submission" date="2016-10" db="EMBL/GenBank/DDBJ databases">
        <authorList>
            <person name="Varghese N."/>
            <person name="Submissions S."/>
        </authorList>
    </citation>
    <scope>NUCLEOTIDE SEQUENCE [LARGE SCALE GENOMIC DNA]</scope>
    <source>
        <strain evidence="2">DSM 18887</strain>
    </source>
</reference>
<gene>
    <name evidence="1" type="ORF">SAMN03080615_03359</name>
</gene>
<proteinExistence type="predicted"/>
<dbReference type="InterPro" id="IPR007833">
    <property type="entry name" value="Capsule_polysaccharide_synth"/>
</dbReference>
<dbReference type="EMBL" id="FOGB01000012">
    <property type="protein sequence ID" value="SEQ95112.1"/>
    <property type="molecule type" value="Genomic_DNA"/>
</dbReference>
<evidence type="ECO:0000313" key="1">
    <source>
        <dbReference type="EMBL" id="SEQ95112.1"/>
    </source>
</evidence>
<dbReference type="CDD" id="cd16441">
    <property type="entry name" value="beta_Kdo_transferase_KpsS"/>
    <property type="match status" value="1"/>
</dbReference>
<dbReference type="GO" id="GO:0000271">
    <property type="term" value="P:polysaccharide biosynthetic process"/>
    <property type="evidence" value="ECO:0007669"/>
    <property type="project" value="InterPro"/>
</dbReference>
<dbReference type="OrthoDB" id="9794206at2"/>
<dbReference type="RefSeq" id="WP_091360525.1">
    <property type="nucleotide sequence ID" value="NZ_AP025284.1"/>
</dbReference>
<dbReference type="STRING" id="355243.SAMN03080615_03359"/>
<name>A0A1H9K7R7_9GAMM</name>
<keyword evidence="2" id="KW-1185">Reference proteome</keyword>
<dbReference type="GO" id="GO:0015774">
    <property type="term" value="P:polysaccharide transport"/>
    <property type="evidence" value="ECO:0007669"/>
    <property type="project" value="InterPro"/>
</dbReference>
<sequence>MDNRNFIFLQGPTSPFFSRLGDRLLARGARVYRVNFNMGDYVYWRAKPSLQFRKDVSQLPAWLEDKLIELQITDIIMVGDTRPVNAPAVALAKKHDIRLHVFEEGYLRPNFLTLEEDGINGFSPLPKDSDWYRLVAAELPPLEETKPVRTPVALLALHEIGYHLPGLLNCLFYPGYKTHRPYISGIELLGWAVRLGIMPWYEKRDEKTIQTLIDQQSAFFLLPLQLDSDSQIQTHSPFDSMAEVIRYTLTSFAHHAPENSLLVIKNHPLDTGFSNHRKLIRRLEKELNICNRTVYLESGHLPTLLDHCQGTIVVNSTVGTSSLIHKCRTIALADPVYNIPGLTSRCSLDQFWCDTERPDMHLFHSFRKVVRHTTQINGGFYSREGVEIGVDSSIERLLMNRSPLQTLFGSYPLESQQVLIPAQEPQEGADCN</sequence>
<organism evidence="1 2">
    <name type="scientific">Amphritea atlantica</name>
    <dbReference type="NCBI Taxonomy" id="355243"/>
    <lineage>
        <taxon>Bacteria</taxon>
        <taxon>Pseudomonadati</taxon>
        <taxon>Pseudomonadota</taxon>
        <taxon>Gammaproteobacteria</taxon>
        <taxon>Oceanospirillales</taxon>
        <taxon>Oceanospirillaceae</taxon>
        <taxon>Amphritea</taxon>
    </lineage>
</organism>
<accession>A0A1H9K7R7</accession>
<evidence type="ECO:0000313" key="2">
    <source>
        <dbReference type="Proteomes" id="UP000198749"/>
    </source>
</evidence>